<evidence type="ECO:0000313" key="2">
    <source>
        <dbReference type="EMBL" id="KFE63929.1"/>
    </source>
</evidence>
<accession>A0A085W8B6</accession>
<feature type="compositionally biased region" description="Low complexity" evidence="1">
    <location>
        <begin position="10"/>
        <end position="28"/>
    </location>
</feature>
<organism evidence="2 3">
    <name type="scientific">Hyalangium minutum</name>
    <dbReference type="NCBI Taxonomy" id="394096"/>
    <lineage>
        <taxon>Bacteria</taxon>
        <taxon>Pseudomonadati</taxon>
        <taxon>Myxococcota</taxon>
        <taxon>Myxococcia</taxon>
        <taxon>Myxococcales</taxon>
        <taxon>Cystobacterineae</taxon>
        <taxon>Archangiaceae</taxon>
        <taxon>Hyalangium</taxon>
    </lineage>
</organism>
<feature type="compositionally biased region" description="Low complexity" evidence="1">
    <location>
        <begin position="52"/>
        <end position="66"/>
    </location>
</feature>
<sequence length="253" mass="27061">MKIDSPKFAPVPRVASRPASAPASAAASNTGIVPTTKRPSDGFETASARPSTAATGNTGITGAGTASVSAKPSSTDLDFELDPSLEPYRDVFAKLGTRISKLPTEEERTKAIDVTALRLSESLQQDYGKVKEGLTNAVAAASRGPSSSRDPQCCFRMDRLLDFSSNVKQVGDKLKNLGLDLAKDVSLRSKGQILKAAQPQLDQLNLKGRDMQIAQRYVVGLVHEARARDSGSTGGEGRLPRLPNDRFQLRPRQ</sequence>
<feature type="compositionally biased region" description="Basic and acidic residues" evidence="1">
    <location>
        <begin position="243"/>
        <end position="253"/>
    </location>
</feature>
<evidence type="ECO:0000256" key="1">
    <source>
        <dbReference type="SAM" id="MobiDB-lite"/>
    </source>
</evidence>
<dbReference type="AlphaFoldDB" id="A0A085W8B6"/>
<gene>
    <name evidence="2" type="ORF">DB31_2341</name>
</gene>
<keyword evidence="3" id="KW-1185">Reference proteome</keyword>
<dbReference type="Proteomes" id="UP000028725">
    <property type="component" value="Unassembled WGS sequence"/>
</dbReference>
<reference evidence="2 3" key="1">
    <citation type="submission" date="2014-04" db="EMBL/GenBank/DDBJ databases">
        <title>Genome assembly of Hyalangium minutum DSM 14724.</title>
        <authorList>
            <person name="Sharma G."/>
            <person name="Subramanian S."/>
        </authorList>
    </citation>
    <scope>NUCLEOTIDE SEQUENCE [LARGE SCALE GENOMIC DNA]</scope>
    <source>
        <strain evidence="2 3">DSM 14724</strain>
    </source>
</reference>
<proteinExistence type="predicted"/>
<evidence type="ECO:0000313" key="3">
    <source>
        <dbReference type="Proteomes" id="UP000028725"/>
    </source>
</evidence>
<dbReference type="RefSeq" id="WP_044195044.1">
    <property type="nucleotide sequence ID" value="NZ_JMCB01000015.1"/>
</dbReference>
<dbReference type="STRING" id="394096.DB31_2341"/>
<name>A0A085W8B6_9BACT</name>
<protein>
    <submittedName>
        <fullName evidence="2">Uncharacterized protein</fullName>
    </submittedName>
</protein>
<feature type="region of interest" description="Disordered" evidence="1">
    <location>
        <begin position="227"/>
        <end position="253"/>
    </location>
</feature>
<dbReference type="EMBL" id="JMCB01000015">
    <property type="protein sequence ID" value="KFE63929.1"/>
    <property type="molecule type" value="Genomic_DNA"/>
</dbReference>
<feature type="region of interest" description="Disordered" evidence="1">
    <location>
        <begin position="1"/>
        <end position="75"/>
    </location>
</feature>
<comment type="caution">
    <text evidence="2">The sequence shown here is derived from an EMBL/GenBank/DDBJ whole genome shotgun (WGS) entry which is preliminary data.</text>
</comment>